<dbReference type="EMBL" id="MHUB01000022">
    <property type="protein sequence ID" value="OHA70595.1"/>
    <property type="molecule type" value="Genomic_DNA"/>
</dbReference>
<proteinExistence type="predicted"/>
<evidence type="ECO:0000313" key="2">
    <source>
        <dbReference type="EMBL" id="OHA70595.1"/>
    </source>
</evidence>
<keyword evidence="1" id="KW-0812">Transmembrane</keyword>
<reference evidence="2 3" key="1">
    <citation type="journal article" date="2016" name="Nat. Commun.">
        <title>Thousands of microbial genomes shed light on interconnected biogeochemical processes in an aquifer system.</title>
        <authorList>
            <person name="Anantharaman K."/>
            <person name="Brown C.T."/>
            <person name="Hug L.A."/>
            <person name="Sharon I."/>
            <person name="Castelle C.J."/>
            <person name="Probst A.J."/>
            <person name="Thomas B.C."/>
            <person name="Singh A."/>
            <person name="Wilkins M.J."/>
            <person name="Karaoz U."/>
            <person name="Brodie E.L."/>
            <person name="Williams K.H."/>
            <person name="Hubbard S.S."/>
            <person name="Banfield J.F."/>
        </authorList>
    </citation>
    <scope>NUCLEOTIDE SEQUENCE [LARGE SCALE GENOMIC DNA]</scope>
</reference>
<dbReference type="AlphaFoldDB" id="A0A1G2RCL8"/>
<dbReference type="InterPro" id="IPR045584">
    <property type="entry name" value="Pilin-like"/>
</dbReference>
<accession>A0A1G2RCL8</accession>
<dbReference type="Proteomes" id="UP000178613">
    <property type="component" value="Unassembled WGS sequence"/>
</dbReference>
<evidence type="ECO:0000256" key="1">
    <source>
        <dbReference type="SAM" id="Phobius"/>
    </source>
</evidence>
<name>A0A1G2RCL8_9BACT</name>
<gene>
    <name evidence="2" type="ORF">A3D64_02140</name>
</gene>
<comment type="caution">
    <text evidence="2">The sequence shown here is derived from an EMBL/GenBank/DDBJ whole genome shotgun (WGS) entry which is preliminary data.</text>
</comment>
<keyword evidence="1" id="KW-1133">Transmembrane helix</keyword>
<feature type="transmembrane region" description="Helical" evidence="1">
    <location>
        <begin position="29"/>
        <end position="47"/>
    </location>
</feature>
<protein>
    <recommendedName>
        <fullName evidence="4">General secretion pathway GspH domain-containing protein</fullName>
    </recommendedName>
</protein>
<sequence length="190" mass="20399">MKPETYHENGRNGTGHFKKIKIGFTIPELLVVTGIIILLTALVAPFWRSGQQGLALDRAVHKAGQDVRRAQELALRAQAYSCDKGSIYGYGVFFNQASPSSYILFAECDSANVGYDQEDDTVVETIQLQNGIEIASVSTGQASIVFVPPAPLVFLKPGDPSAVQVSFNRTDGAGVPKVLDVSSKGVIDID</sequence>
<evidence type="ECO:0000313" key="3">
    <source>
        <dbReference type="Proteomes" id="UP000178613"/>
    </source>
</evidence>
<keyword evidence="1" id="KW-0472">Membrane</keyword>
<dbReference type="SUPFAM" id="SSF54523">
    <property type="entry name" value="Pili subunits"/>
    <property type="match status" value="1"/>
</dbReference>
<organism evidence="2 3">
    <name type="scientific">Candidatus Wildermuthbacteria bacterium RIFCSPHIGHO2_02_FULL_49_9</name>
    <dbReference type="NCBI Taxonomy" id="1802456"/>
    <lineage>
        <taxon>Bacteria</taxon>
        <taxon>Candidatus Wildermuthiibacteriota</taxon>
    </lineage>
</organism>
<evidence type="ECO:0008006" key="4">
    <source>
        <dbReference type="Google" id="ProtNLM"/>
    </source>
</evidence>